<reference evidence="2" key="1">
    <citation type="journal article" date="2019" name="Int. J. Syst. Evol. Microbiol.">
        <title>The Global Catalogue of Microorganisms (GCM) 10K type strain sequencing project: providing services to taxonomists for standard genome sequencing and annotation.</title>
        <authorList>
            <consortium name="The Broad Institute Genomics Platform"/>
            <consortium name="The Broad Institute Genome Sequencing Center for Infectious Disease"/>
            <person name="Wu L."/>
            <person name="Ma J."/>
        </authorList>
    </citation>
    <scope>NUCLEOTIDE SEQUENCE [LARGE SCALE GENOMIC DNA]</scope>
    <source>
        <strain evidence="2">JCM 4733</strain>
    </source>
</reference>
<protein>
    <submittedName>
        <fullName evidence="1">Uncharacterized protein</fullName>
    </submittedName>
</protein>
<name>A0ABQ3CH12_9ACTN</name>
<gene>
    <name evidence="1" type="ORF">GCM10010345_11210</name>
</gene>
<dbReference type="RefSeq" id="WP_189882828.1">
    <property type="nucleotide sequence ID" value="NZ_BMVN01000003.1"/>
</dbReference>
<sequence>MRDDQITGVRYMDATVLRVTPLNETGRPNHPWAMTFHLDEPVQVGVGTLEPQWAFGLLANALGLRLAVGLVADRGPWLRADVQAVAESIWQRRRIGAAVEWWAQADPGFRWYTLVPWWRHEWDTDVWPLKDADDRQAYAVGYCRTVEAYDWPAPAPLRDLHGLGPATQLVYARTPIEPPAPGLPPHPGAAA</sequence>
<comment type="caution">
    <text evidence="1">The sequence shown here is derived from an EMBL/GenBank/DDBJ whole genome shotgun (WGS) entry which is preliminary data.</text>
</comment>
<evidence type="ECO:0000313" key="2">
    <source>
        <dbReference type="Proteomes" id="UP000653644"/>
    </source>
</evidence>
<accession>A0ABQ3CH12</accession>
<dbReference type="EMBL" id="BMVN01000003">
    <property type="protein sequence ID" value="GHA08617.1"/>
    <property type="molecule type" value="Genomic_DNA"/>
</dbReference>
<dbReference type="Proteomes" id="UP000653644">
    <property type="component" value="Unassembled WGS sequence"/>
</dbReference>
<organism evidence="1 2">
    <name type="scientific">Streptomyces canarius</name>
    <dbReference type="NCBI Taxonomy" id="285453"/>
    <lineage>
        <taxon>Bacteria</taxon>
        <taxon>Bacillati</taxon>
        <taxon>Actinomycetota</taxon>
        <taxon>Actinomycetes</taxon>
        <taxon>Kitasatosporales</taxon>
        <taxon>Streptomycetaceae</taxon>
        <taxon>Streptomyces</taxon>
    </lineage>
</organism>
<proteinExistence type="predicted"/>
<keyword evidence="2" id="KW-1185">Reference proteome</keyword>
<evidence type="ECO:0000313" key="1">
    <source>
        <dbReference type="EMBL" id="GHA08617.1"/>
    </source>
</evidence>